<keyword evidence="2" id="KW-1185">Reference proteome</keyword>
<evidence type="ECO:0000313" key="1">
    <source>
        <dbReference type="EMBL" id="GFY52841.1"/>
    </source>
</evidence>
<dbReference type="AlphaFoldDB" id="A0A8X6XJI2"/>
<reference evidence="1" key="1">
    <citation type="submission" date="2020-08" db="EMBL/GenBank/DDBJ databases">
        <title>Multicomponent nature underlies the extraordinary mechanical properties of spider dragline silk.</title>
        <authorList>
            <person name="Kono N."/>
            <person name="Nakamura H."/>
            <person name="Mori M."/>
            <person name="Yoshida Y."/>
            <person name="Ohtoshi R."/>
            <person name="Malay A.D."/>
            <person name="Moran D.A.P."/>
            <person name="Tomita M."/>
            <person name="Numata K."/>
            <person name="Arakawa K."/>
        </authorList>
    </citation>
    <scope>NUCLEOTIDE SEQUENCE</scope>
</reference>
<gene>
    <name evidence="1" type="ORF">TNIN_412751</name>
</gene>
<accession>A0A8X6XJI2</accession>
<protein>
    <submittedName>
        <fullName evidence="1">Uncharacterized protein</fullName>
    </submittedName>
</protein>
<name>A0A8X6XJI2_9ARAC</name>
<sequence length="129" mass="15016">MTVKKKIVPTIRFRPENSLKMDILSPENIRLDVLCEGIQVAKEKLRARDIRSLLPDHFNDAEYLIGLIERTTDCLTGYVDHPELQPPALDDFKRLHSKYLILKIDITLFLGHIEHAYTHGITWHPYAKK</sequence>
<organism evidence="1 2">
    <name type="scientific">Trichonephila inaurata madagascariensis</name>
    <dbReference type="NCBI Taxonomy" id="2747483"/>
    <lineage>
        <taxon>Eukaryota</taxon>
        <taxon>Metazoa</taxon>
        <taxon>Ecdysozoa</taxon>
        <taxon>Arthropoda</taxon>
        <taxon>Chelicerata</taxon>
        <taxon>Arachnida</taxon>
        <taxon>Araneae</taxon>
        <taxon>Araneomorphae</taxon>
        <taxon>Entelegynae</taxon>
        <taxon>Araneoidea</taxon>
        <taxon>Nephilidae</taxon>
        <taxon>Trichonephila</taxon>
        <taxon>Trichonephila inaurata</taxon>
    </lineage>
</organism>
<dbReference type="EMBL" id="BMAV01008932">
    <property type="protein sequence ID" value="GFY52841.1"/>
    <property type="molecule type" value="Genomic_DNA"/>
</dbReference>
<comment type="caution">
    <text evidence="1">The sequence shown here is derived from an EMBL/GenBank/DDBJ whole genome shotgun (WGS) entry which is preliminary data.</text>
</comment>
<proteinExistence type="predicted"/>
<dbReference type="Proteomes" id="UP000886998">
    <property type="component" value="Unassembled WGS sequence"/>
</dbReference>
<evidence type="ECO:0000313" key="2">
    <source>
        <dbReference type="Proteomes" id="UP000886998"/>
    </source>
</evidence>